<keyword evidence="2" id="KW-0413">Isomerase</keyword>
<evidence type="ECO:0000259" key="1">
    <source>
        <dbReference type="Pfam" id="PF01261"/>
    </source>
</evidence>
<reference evidence="2" key="1">
    <citation type="submission" date="2020-10" db="EMBL/GenBank/DDBJ databases">
        <authorList>
            <person name="Gilroy R."/>
        </authorList>
    </citation>
    <scope>NUCLEOTIDE SEQUENCE</scope>
    <source>
        <strain evidence="2">ChiHcec3-11533</strain>
    </source>
</reference>
<dbReference type="Gene3D" id="3.20.20.150">
    <property type="entry name" value="Divalent-metal-dependent TIM barrel enzymes"/>
    <property type="match status" value="1"/>
</dbReference>
<evidence type="ECO:0000313" key="3">
    <source>
        <dbReference type="Proteomes" id="UP000824072"/>
    </source>
</evidence>
<dbReference type="Proteomes" id="UP000824072">
    <property type="component" value="Unassembled WGS sequence"/>
</dbReference>
<feature type="domain" description="Xylose isomerase-like TIM barrel" evidence="1">
    <location>
        <begin position="19"/>
        <end position="301"/>
    </location>
</feature>
<dbReference type="PANTHER" id="PTHR12110:SF21">
    <property type="entry name" value="XYLOSE ISOMERASE-LIKE TIM BARREL DOMAIN-CONTAINING PROTEIN"/>
    <property type="match status" value="1"/>
</dbReference>
<evidence type="ECO:0000313" key="2">
    <source>
        <dbReference type="EMBL" id="HIU34955.1"/>
    </source>
</evidence>
<dbReference type="AlphaFoldDB" id="A0A9D1ICM4"/>
<dbReference type="SUPFAM" id="SSF51658">
    <property type="entry name" value="Xylose isomerase-like"/>
    <property type="match status" value="1"/>
</dbReference>
<dbReference type="InterPro" id="IPR050312">
    <property type="entry name" value="IolE/XylAMocC-like"/>
</dbReference>
<sequence>MKLGLVSAILPDETFEQVIDYAAKVGFECVEVCCWPKGKAVRRYAGITHIDLDQSDDQKLAYYRDYAESRGVKISSLAYYPNPLDANEEAREVAGRHIRRLIEASKKMGVNMVTTFIGRDKTKSVEQNLDLFEEIWTPIVRYAEEMGVKIGIENCPMLYTKDEWPGGNNLACAPYIWREMFRRVPSDNLGLNYDPSHPYLQHADYIKPVYDFKDKIFHIHFKDIKIYPEKLYEYGAFSYPALWHSPKLPGLGGVDFGAFVSALNDIRYQGYACIEVEDKAFEGCIEDVKSGIEQSYRFMRQFI</sequence>
<comment type="caution">
    <text evidence="2">The sequence shown here is derived from an EMBL/GenBank/DDBJ whole genome shotgun (WGS) entry which is preliminary data.</text>
</comment>
<proteinExistence type="predicted"/>
<accession>A0A9D1ICM4</accession>
<dbReference type="Pfam" id="PF01261">
    <property type="entry name" value="AP_endonuc_2"/>
    <property type="match status" value="1"/>
</dbReference>
<protein>
    <submittedName>
        <fullName evidence="2">Sugar phosphate isomerase/epimerase</fullName>
    </submittedName>
</protein>
<dbReference type="InterPro" id="IPR013022">
    <property type="entry name" value="Xyl_isomerase-like_TIM-brl"/>
</dbReference>
<dbReference type="PANTHER" id="PTHR12110">
    <property type="entry name" value="HYDROXYPYRUVATE ISOMERASE"/>
    <property type="match status" value="1"/>
</dbReference>
<dbReference type="GO" id="GO:0016853">
    <property type="term" value="F:isomerase activity"/>
    <property type="evidence" value="ECO:0007669"/>
    <property type="project" value="UniProtKB-KW"/>
</dbReference>
<dbReference type="EMBL" id="DVMU01000221">
    <property type="protein sequence ID" value="HIU34955.1"/>
    <property type="molecule type" value="Genomic_DNA"/>
</dbReference>
<organism evidence="2 3">
    <name type="scientific">Candidatus Pullichristensenella excrementigallinarum</name>
    <dbReference type="NCBI Taxonomy" id="2840907"/>
    <lineage>
        <taxon>Bacteria</taxon>
        <taxon>Bacillati</taxon>
        <taxon>Bacillota</taxon>
        <taxon>Clostridia</taxon>
        <taxon>Candidatus Pullichristensenella</taxon>
    </lineage>
</organism>
<reference evidence="2" key="2">
    <citation type="journal article" date="2021" name="PeerJ">
        <title>Extensive microbial diversity within the chicken gut microbiome revealed by metagenomics and culture.</title>
        <authorList>
            <person name="Gilroy R."/>
            <person name="Ravi A."/>
            <person name="Getino M."/>
            <person name="Pursley I."/>
            <person name="Horton D.L."/>
            <person name="Alikhan N.F."/>
            <person name="Baker D."/>
            <person name="Gharbi K."/>
            <person name="Hall N."/>
            <person name="Watson M."/>
            <person name="Adriaenssens E.M."/>
            <person name="Foster-Nyarko E."/>
            <person name="Jarju S."/>
            <person name="Secka A."/>
            <person name="Antonio M."/>
            <person name="Oren A."/>
            <person name="Chaudhuri R.R."/>
            <person name="La Ragione R."/>
            <person name="Hildebrand F."/>
            <person name="Pallen M.J."/>
        </authorList>
    </citation>
    <scope>NUCLEOTIDE SEQUENCE</scope>
    <source>
        <strain evidence="2">ChiHcec3-11533</strain>
    </source>
</reference>
<name>A0A9D1ICM4_9FIRM</name>
<dbReference type="InterPro" id="IPR036237">
    <property type="entry name" value="Xyl_isomerase-like_sf"/>
</dbReference>
<gene>
    <name evidence="2" type="ORF">IAB02_10365</name>
</gene>